<name>J9DWL5_WUCBA</name>
<evidence type="ECO:0000313" key="1">
    <source>
        <dbReference type="EMBL" id="EJW74068.1"/>
    </source>
</evidence>
<comment type="caution">
    <text evidence="1">The sequence shown here is derived from an EMBL/GenBank/DDBJ whole genome shotgun (WGS) entry which is preliminary data.</text>
</comment>
<evidence type="ECO:0000313" key="2">
    <source>
        <dbReference type="Proteomes" id="UP000004810"/>
    </source>
</evidence>
<proteinExistence type="predicted"/>
<gene>
    <name evidence="1" type="ORF">WUBG_15026</name>
</gene>
<accession>J9DWL5</accession>
<protein>
    <submittedName>
        <fullName evidence="1">Uncharacterized protein</fullName>
    </submittedName>
</protein>
<feature type="non-terminal residue" evidence="1">
    <location>
        <position position="1"/>
    </location>
</feature>
<dbReference type="AlphaFoldDB" id="J9DWL5"/>
<sequence length="49" mass="5678">AIDDKVFYKISKKGIDSLTNESHVVQTQYTEAVMTQNWNTIKQIYAQND</sequence>
<organism evidence="1 2">
    <name type="scientific">Wuchereria bancrofti</name>
    <dbReference type="NCBI Taxonomy" id="6293"/>
    <lineage>
        <taxon>Eukaryota</taxon>
        <taxon>Metazoa</taxon>
        <taxon>Ecdysozoa</taxon>
        <taxon>Nematoda</taxon>
        <taxon>Chromadorea</taxon>
        <taxon>Rhabditida</taxon>
        <taxon>Spirurina</taxon>
        <taxon>Spiruromorpha</taxon>
        <taxon>Filarioidea</taxon>
        <taxon>Onchocercidae</taxon>
        <taxon>Wuchereria</taxon>
    </lineage>
</organism>
<reference evidence="2" key="1">
    <citation type="submission" date="2012-08" db="EMBL/GenBank/DDBJ databases">
        <title>The Genome Sequence of Wuchereria bancrofti.</title>
        <authorList>
            <person name="Nutman T.B."/>
            <person name="Fink D.L."/>
            <person name="Russ C."/>
            <person name="Young S."/>
            <person name="Zeng Q."/>
            <person name="Koehrsen M."/>
            <person name="Alvarado L."/>
            <person name="Berlin A."/>
            <person name="Chapman S.B."/>
            <person name="Chen Z."/>
            <person name="Freedman E."/>
            <person name="Gellesch M."/>
            <person name="Goldberg J."/>
            <person name="Griggs A."/>
            <person name="Gujja S."/>
            <person name="Heilman E.R."/>
            <person name="Heiman D."/>
            <person name="Hepburn T."/>
            <person name="Howarth C."/>
            <person name="Jen D."/>
            <person name="Larson L."/>
            <person name="Lewis B."/>
            <person name="Mehta T."/>
            <person name="Park D."/>
            <person name="Pearson M."/>
            <person name="Roberts A."/>
            <person name="Saif S."/>
            <person name="Shea T."/>
            <person name="Shenoy N."/>
            <person name="Sisk P."/>
            <person name="Stolte C."/>
            <person name="Sykes S."/>
            <person name="Walk T."/>
            <person name="White J."/>
            <person name="Yandava C."/>
            <person name="Haas B."/>
            <person name="Henn M.R."/>
            <person name="Nusbaum C."/>
            <person name="Birren B."/>
        </authorList>
    </citation>
    <scope>NUCLEOTIDE SEQUENCE [LARGE SCALE GENOMIC DNA]</scope>
    <source>
        <strain evidence="2">NA</strain>
    </source>
</reference>
<dbReference type="EMBL" id="ADBV01012916">
    <property type="protein sequence ID" value="EJW74068.1"/>
    <property type="molecule type" value="Genomic_DNA"/>
</dbReference>
<dbReference type="Proteomes" id="UP000004810">
    <property type="component" value="Unassembled WGS sequence"/>
</dbReference>